<name>A0A9B0WHQ1_CHRAS</name>
<gene>
    <name evidence="11" type="primary">PLET1</name>
</gene>
<evidence type="ECO:0000256" key="5">
    <source>
        <dbReference type="ARBA" id="ARBA00022782"/>
    </source>
</evidence>
<keyword evidence="10" id="KW-1185">Reference proteome</keyword>
<evidence type="ECO:0000256" key="4">
    <source>
        <dbReference type="ARBA" id="ARBA00022729"/>
    </source>
</evidence>
<evidence type="ECO:0000313" key="10">
    <source>
        <dbReference type="Proteomes" id="UP000504623"/>
    </source>
</evidence>
<dbReference type="RefSeq" id="XP_006834034.1">
    <property type="nucleotide sequence ID" value="XM_006833971.1"/>
</dbReference>
<dbReference type="GO" id="GO:0016324">
    <property type="term" value="C:apical plasma membrane"/>
    <property type="evidence" value="ECO:0007669"/>
    <property type="project" value="UniProtKB-SubCell"/>
</dbReference>
<evidence type="ECO:0000256" key="1">
    <source>
        <dbReference type="ARBA" id="ARBA00004221"/>
    </source>
</evidence>
<dbReference type="GeneID" id="102818685"/>
<dbReference type="PANTHER" id="PTHR22527">
    <property type="entry name" value="PLACENTA-EXPRESSED TRANSCRIPT 1 PROTEIN"/>
    <property type="match status" value="1"/>
</dbReference>
<comment type="subcellular location">
    <subcellularLocation>
        <location evidence="1">Apical cell membrane</location>
    </subcellularLocation>
</comment>
<evidence type="ECO:0000313" key="11">
    <source>
        <dbReference type="RefSeq" id="XP_006834034.1"/>
    </source>
</evidence>
<comment type="function">
    <text evidence="8">Modulates leading keratinocyte migration and cellular adhesion to matrix proteins during a wound-healing response and promotes wound repair. May play a role during trichilemmal differentiation of the hair follicle.</text>
</comment>
<dbReference type="GO" id="GO:0030335">
    <property type="term" value="P:positive regulation of cell migration"/>
    <property type="evidence" value="ECO:0007669"/>
    <property type="project" value="TreeGrafter"/>
</dbReference>
<dbReference type="PANTHER" id="PTHR22527:SF2">
    <property type="entry name" value="PLACENTA-EXPRESSED TRANSCRIPT 1 PROTEIN"/>
    <property type="match status" value="1"/>
</dbReference>
<dbReference type="GO" id="GO:0035313">
    <property type="term" value="P:wound healing, spreading of epidermal cells"/>
    <property type="evidence" value="ECO:0007669"/>
    <property type="project" value="TreeGrafter"/>
</dbReference>
<reference evidence="11" key="1">
    <citation type="submission" date="2025-08" db="UniProtKB">
        <authorList>
            <consortium name="RefSeq"/>
        </authorList>
    </citation>
    <scope>IDENTIFICATION</scope>
    <source>
        <tissue evidence="11">Spleen</tissue>
    </source>
</reference>
<dbReference type="InterPro" id="IPR026184">
    <property type="entry name" value="PLET1"/>
</dbReference>
<keyword evidence="5" id="KW-0221">Differentiation</keyword>
<sequence>MCDLIQKVPALKDINKSVSCQSSQFQVQEFSKQINTMKVLSSTLLPRRLFLCLALLVSSAISASTYDNSCVVFYEFYTINDPAITVSPKSYESNTHYKDNLENTKKALGKKLKIICNPTTTKLPQLAVNVPVQYNTTYVYLRAIDKFSNLVGTWQSTSQEVHKCKGLYNVENFNDTFFEANWLSPNSSDLNEVAIQVITVYNNQNATYSALRLTTGARPTTADLTTARPTTADLPTARPTTADLNTARPTTTSQTTTSLATTSQTTISLTTTRHTTARQTSDRQTTARHLTTNTSLANKIYSNPITSAIHILLVFLISRIIF</sequence>
<evidence type="ECO:0000256" key="6">
    <source>
        <dbReference type="ARBA" id="ARBA00023136"/>
    </source>
</evidence>
<dbReference type="GO" id="GO:0030154">
    <property type="term" value="P:cell differentiation"/>
    <property type="evidence" value="ECO:0007669"/>
    <property type="project" value="UniProtKB-KW"/>
</dbReference>
<keyword evidence="7" id="KW-0325">Glycoprotein</keyword>
<dbReference type="CTD" id="349633"/>
<keyword evidence="6" id="KW-0472">Membrane</keyword>
<feature type="region of interest" description="Disordered" evidence="9">
    <location>
        <begin position="230"/>
        <end position="260"/>
    </location>
</feature>
<evidence type="ECO:0000256" key="7">
    <source>
        <dbReference type="ARBA" id="ARBA00023180"/>
    </source>
</evidence>
<evidence type="ECO:0000256" key="2">
    <source>
        <dbReference type="ARBA" id="ARBA00014036"/>
    </source>
</evidence>
<evidence type="ECO:0000256" key="3">
    <source>
        <dbReference type="ARBA" id="ARBA00022475"/>
    </source>
</evidence>
<dbReference type="OrthoDB" id="9446289at2759"/>
<dbReference type="Proteomes" id="UP000504623">
    <property type="component" value="Unplaced"/>
</dbReference>
<proteinExistence type="predicted"/>
<dbReference type="GO" id="GO:0009897">
    <property type="term" value="C:external side of plasma membrane"/>
    <property type="evidence" value="ECO:0007669"/>
    <property type="project" value="TreeGrafter"/>
</dbReference>
<keyword evidence="3" id="KW-1003">Cell membrane</keyword>
<accession>A0A9B0WHQ1</accession>
<evidence type="ECO:0000256" key="9">
    <source>
        <dbReference type="SAM" id="MobiDB-lite"/>
    </source>
</evidence>
<evidence type="ECO:0000256" key="8">
    <source>
        <dbReference type="ARBA" id="ARBA00024756"/>
    </source>
</evidence>
<organism evidence="10 11">
    <name type="scientific">Chrysochloris asiatica</name>
    <name type="common">Cape golden mole</name>
    <dbReference type="NCBI Taxonomy" id="185453"/>
    <lineage>
        <taxon>Eukaryota</taxon>
        <taxon>Metazoa</taxon>
        <taxon>Chordata</taxon>
        <taxon>Craniata</taxon>
        <taxon>Vertebrata</taxon>
        <taxon>Euteleostomi</taxon>
        <taxon>Mammalia</taxon>
        <taxon>Eutheria</taxon>
        <taxon>Afrotheria</taxon>
        <taxon>Chrysochloridae</taxon>
        <taxon>Chrysochlorinae</taxon>
        <taxon>Chrysochloris</taxon>
    </lineage>
</organism>
<dbReference type="AlphaFoldDB" id="A0A9B0WHQ1"/>
<dbReference type="GO" id="GO:0001953">
    <property type="term" value="P:negative regulation of cell-matrix adhesion"/>
    <property type="evidence" value="ECO:0007669"/>
    <property type="project" value="TreeGrafter"/>
</dbReference>
<keyword evidence="4" id="KW-0732">Signal</keyword>
<protein>
    <recommendedName>
        <fullName evidence="2">Placenta-expressed transcript 1 protein</fullName>
    </recommendedName>
</protein>